<dbReference type="EMBL" id="CP002360">
    <property type="protein sequence ID" value="AEE95253.1"/>
    <property type="molecule type" value="Genomic_DNA"/>
</dbReference>
<dbReference type="RefSeq" id="WP_013779687.1">
    <property type="nucleotide sequence ID" value="NC_015520.1"/>
</dbReference>
<dbReference type="KEGG" id="mas:Mahau_0030"/>
<evidence type="ECO:0000313" key="2">
    <source>
        <dbReference type="Proteomes" id="UP000008457"/>
    </source>
</evidence>
<reference evidence="1 2" key="2">
    <citation type="journal article" date="2011" name="Stand. Genomic Sci.">
        <title>Complete genome sequence of Mahella australiensis type strain (50-1 BON).</title>
        <authorList>
            <person name="Sikorski J."/>
            <person name="Teshima H."/>
            <person name="Nolan M."/>
            <person name="Lucas S."/>
            <person name="Hammon N."/>
            <person name="Deshpande S."/>
            <person name="Cheng J.F."/>
            <person name="Pitluck S."/>
            <person name="Liolios K."/>
            <person name="Pagani I."/>
            <person name="Ivanova N."/>
            <person name="Huntemann M."/>
            <person name="Mavromatis K."/>
            <person name="Ovchinikova G."/>
            <person name="Pati A."/>
            <person name="Tapia R."/>
            <person name="Han C."/>
            <person name="Goodwin L."/>
            <person name="Chen A."/>
            <person name="Palaniappan K."/>
            <person name="Land M."/>
            <person name="Hauser L."/>
            <person name="Ngatchou-Djao O.D."/>
            <person name="Rohde M."/>
            <person name="Pukall R."/>
            <person name="Spring S."/>
            <person name="Abt B."/>
            <person name="Goker M."/>
            <person name="Detter J.C."/>
            <person name="Woyke T."/>
            <person name="Bristow J."/>
            <person name="Markowitz V."/>
            <person name="Hugenholtz P."/>
            <person name="Eisen J.A."/>
            <person name="Kyrpides N.C."/>
            <person name="Klenk H.P."/>
            <person name="Lapidus A."/>
        </authorList>
    </citation>
    <scope>NUCLEOTIDE SEQUENCE [LARGE SCALE GENOMIC DNA]</scope>
    <source>
        <strain evidence="2">DSM 15567 / CIP 107919 / 50-1 BON</strain>
    </source>
</reference>
<gene>
    <name evidence="1" type="ordered locus">Mahau_0030</name>
</gene>
<dbReference type="AlphaFoldDB" id="F3ZVA3"/>
<dbReference type="STRING" id="697281.Mahau_0030"/>
<organism evidence="1 2">
    <name type="scientific">Mahella australiensis (strain DSM 15567 / CIP 107919 / 50-1 BON)</name>
    <dbReference type="NCBI Taxonomy" id="697281"/>
    <lineage>
        <taxon>Bacteria</taxon>
        <taxon>Bacillati</taxon>
        <taxon>Bacillota</taxon>
        <taxon>Clostridia</taxon>
        <taxon>Thermoanaerobacterales</taxon>
        <taxon>Thermoanaerobacterales Family IV. Incertae Sedis</taxon>
        <taxon>Mahella</taxon>
    </lineage>
</organism>
<dbReference type="Gene3D" id="3.20.20.210">
    <property type="match status" value="1"/>
</dbReference>
<evidence type="ECO:0000313" key="1">
    <source>
        <dbReference type="EMBL" id="AEE95253.1"/>
    </source>
</evidence>
<accession>F3ZVA3</accession>
<reference evidence="2" key="1">
    <citation type="submission" date="2010-11" db="EMBL/GenBank/DDBJ databases">
        <title>The complete genome of Mahella australiensis DSM 15567.</title>
        <authorList>
            <consortium name="US DOE Joint Genome Institute (JGI-PGF)"/>
            <person name="Lucas S."/>
            <person name="Copeland A."/>
            <person name="Lapidus A."/>
            <person name="Bruce D."/>
            <person name="Goodwin L."/>
            <person name="Pitluck S."/>
            <person name="Kyrpides N."/>
            <person name="Mavromatis K."/>
            <person name="Pagani I."/>
            <person name="Ivanova N."/>
            <person name="Teshima H."/>
            <person name="Brettin T."/>
            <person name="Detter J.C."/>
            <person name="Han C."/>
            <person name="Tapia R."/>
            <person name="Land M."/>
            <person name="Hauser L."/>
            <person name="Markowitz V."/>
            <person name="Cheng J.-F."/>
            <person name="Hugenholtz P."/>
            <person name="Woyke T."/>
            <person name="Wu D."/>
            <person name="Spring S."/>
            <person name="Pukall R."/>
            <person name="Steenblock K."/>
            <person name="Schneider S."/>
            <person name="Klenk H.-P."/>
            <person name="Eisen J.A."/>
        </authorList>
    </citation>
    <scope>NUCLEOTIDE SEQUENCE [LARGE SCALE GENOMIC DNA]</scope>
    <source>
        <strain evidence="2">DSM 15567 / CIP 107919 / 50-1 BON</strain>
    </source>
</reference>
<proteinExistence type="predicted"/>
<evidence type="ECO:0008006" key="3">
    <source>
        <dbReference type="Google" id="ProtNLM"/>
    </source>
</evidence>
<keyword evidence="2" id="KW-1185">Reference proteome</keyword>
<dbReference type="OrthoDB" id="1956310at2"/>
<protein>
    <recommendedName>
        <fullName evidence="3">Uroporphyrinogen decarboxylase (URO-D) domain-containing protein</fullName>
    </recommendedName>
</protein>
<dbReference type="InterPro" id="IPR038071">
    <property type="entry name" value="UROD/MetE-like_sf"/>
</dbReference>
<sequence length="408" mass="48056">MIAQEDKKIIRDLAKRVAEIAELPVMEERRRMWKQHNQLKRVRPMILVFPEGSWRELLPQSVLQCQGEVARGIEWELRRRIYQHEYIHDDSVIEKKWVVSKAITTTDWGLQPKHRPSSQNTGSWGFIPLINDYSDLKKLRFPEVRYDEKETLGRMEEAQDLFVNILDVQLKGIAHVSFHLMDIYCELRGLEQVMWDMYDNPGMLHEAMAFLEEGHRRLVQQYMDLNLFSLNNDETYHSSGGVGYTDELPRSDYDPERIRPCDMWASAESQEMAQVSPQQHYEFVMQYEKRLLEPFGLNGYGCCEDLTAKLDYVFTIPHIRRISISPFADVDKCAEKLGDKYIFSWKPKPSYLVGDFDADFIRGYIKHTLDVTKGCVIEMILKDTHTCDNHPERFTQWTDIAQELVEEY</sequence>
<dbReference type="eggNOG" id="ENOG502ZB4M">
    <property type="taxonomic scope" value="Bacteria"/>
</dbReference>
<name>F3ZVA3_MAHA5</name>
<dbReference type="Proteomes" id="UP000008457">
    <property type="component" value="Chromosome"/>
</dbReference>
<dbReference type="HOGENOM" id="CLU_631218_0_0_9"/>